<evidence type="ECO:0000256" key="1">
    <source>
        <dbReference type="ARBA" id="ARBA00001917"/>
    </source>
</evidence>
<keyword evidence="6 8" id="KW-0560">Oxidoreductase</keyword>
<keyword evidence="5 8" id="KW-0521">NADP</keyword>
<evidence type="ECO:0000256" key="7">
    <source>
        <dbReference type="ARBA" id="ARBA00023027"/>
    </source>
</evidence>
<dbReference type="InterPro" id="IPR052530">
    <property type="entry name" value="NAD(P)H_nitroreductase"/>
</dbReference>
<evidence type="ECO:0000256" key="8">
    <source>
        <dbReference type="PIRNR" id="PIRNR000232"/>
    </source>
</evidence>
<dbReference type="RefSeq" id="WP_328964427.1">
    <property type="nucleotide sequence ID" value="NZ_CP108090.1"/>
</dbReference>
<feature type="domain" description="Nitroreductase" evidence="9">
    <location>
        <begin position="9"/>
        <end position="158"/>
    </location>
</feature>
<gene>
    <name evidence="10" type="ORF">OG517_34320</name>
</gene>
<evidence type="ECO:0000256" key="3">
    <source>
        <dbReference type="ARBA" id="ARBA00022630"/>
    </source>
</evidence>
<evidence type="ECO:0000256" key="2">
    <source>
        <dbReference type="ARBA" id="ARBA00007118"/>
    </source>
</evidence>
<evidence type="ECO:0000256" key="6">
    <source>
        <dbReference type="ARBA" id="ARBA00023002"/>
    </source>
</evidence>
<dbReference type="PANTHER" id="PTHR43821">
    <property type="entry name" value="NAD(P)H NITROREDUCTASE YDJA-RELATED"/>
    <property type="match status" value="1"/>
</dbReference>
<dbReference type="Pfam" id="PF00881">
    <property type="entry name" value="Nitroreductase"/>
    <property type="match status" value="1"/>
</dbReference>
<dbReference type="Proteomes" id="UP001432039">
    <property type="component" value="Chromosome"/>
</dbReference>
<dbReference type="PANTHER" id="PTHR43821:SF1">
    <property type="entry name" value="NAD(P)H NITROREDUCTASE YDJA-RELATED"/>
    <property type="match status" value="1"/>
</dbReference>
<name>A0ABZ1TLG6_STRVG</name>
<evidence type="ECO:0000256" key="5">
    <source>
        <dbReference type="ARBA" id="ARBA00022857"/>
    </source>
</evidence>
<evidence type="ECO:0000259" key="9">
    <source>
        <dbReference type="Pfam" id="PF00881"/>
    </source>
</evidence>
<dbReference type="InterPro" id="IPR029479">
    <property type="entry name" value="Nitroreductase"/>
</dbReference>
<evidence type="ECO:0000313" key="11">
    <source>
        <dbReference type="Proteomes" id="UP001432039"/>
    </source>
</evidence>
<comment type="similarity">
    <text evidence="2 8">Belongs to the nitroreductase family.</text>
</comment>
<reference evidence="10" key="1">
    <citation type="submission" date="2022-10" db="EMBL/GenBank/DDBJ databases">
        <title>The complete genomes of actinobacterial strains from the NBC collection.</title>
        <authorList>
            <person name="Joergensen T.S."/>
            <person name="Alvarez Arevalo M."/>
            <person name="Sterndorff E.B."/>
            <person name="Faurdal D."/>
            <person name="Vuksanovic O."/>
            <person name="Mourched A.-S."/>
            <person name="Charusanti P."/>
            <person name="Shaw S."/>
            <person name="Blin K."/>
            <person name="Weber T."/>
        </authorList>
    </citation>
    <scope>NUCLEOTIDE SEQUENCE</scope>
    <source>
        <strain evidence="10">NBC_00248</strain>
    </source>
</reference>
<dbReference type="EMBL" id="CP108090">
    <property type="protein sequence ID" value="WUQ16087.1"/>
    <property type="molecule type" value="Genomic_DNA"/>
</dbReference>
<protein>
    <recommendedName>
        <fullName evidence="8">Putative NAD(P)H nitroreductase</fullName>
        <ecNumber evidence="8">1.-.-.-</ecNumber>
    </recommendedName>
</protein>
<dbReference type="SUPFAM" id="SSF55469">
    <property type="entry name" value="FMN-dependent nitroreductase-like"/>
    <property type="match status" value="1"/>
</dbReference>
<evidence type="ECO:0000256" key="4">
    <source>
        <dbReference type="ARBA" id="ARBA00022643"/>
    </source>
</evidence>
<keyword evidence="4 8" id="KW-0288">FMN</keyword>
<dbReference type="InterPro" id="IPR026021">
    <property type="entry name" value="YdjA-like"/>
</dbReference>
<proteinExistence type="inferred from homology"/>
<dbReference type="EC" id="1.-.-.-" evidence="8"/>
<organism evidence="10 11">
    <name type="scientific">Streptomyces virginiae</name>
    <name type="common">Streptomyces cinnamonensis</name>
    <dbReference type="NCBI Taxonomy" id="1961"/>
    <lineage>
        <taxon>Bacteria</taxon>
        <taxon>Bacillati</taxon>
        <taxon>Actinomycetota</taxon>
        <taxon>Actinomycetes</taxon>
        <taxon>Kitasatosporales</taxon>
        <taxon>Streptomycetaceae</taxon>
        <taxon>Streptomyces</taxon>
    </lineage>
</organism>
<sequence length="186" mass="19976">METLDNVLTRRSANRLTGPAPDDAELEVLLKAAMTAPDHGRLLPWRLVTLRGEDRVELGRCLAGLAADDPGARERAAAKPLRAPLLLAIVFSPVEHPKVQRWEQLAATAAVVHTLSLLLHDRGYASIWRTGPATEDSGVRGLHGLGPGEQLLGWLYAGTSMVAAPPRRPYEVGPRLIALADIAGPN</sequence>
<keyword evidence="7 8" id="KW-0520">NAD</keyword>
<dbReference type="InterPro" id="IPR000415">
    <property type="entry name" value="Nitroreductase-like"/>
</dbReference>
<accession>A0ABZ1TLG6</accession>
<dbReference type="Gene3D" id="3.40.109.10">
    <property type="entry name" value="NADH Oxidase"/>
    <property type="match status" value="1"/>
</dbReference>
<keyword evidence="3 8" id="KW-0285">Flavoprotein</keyword>
<comment type="cofactor">
    <cofactor evidence="1 8">
        <name>FMN</name>
        <dbReference type="ChEBI" id="CHEBI:58210"/>
    </cofactor>
</comment>
<evidence type="ECO:0000313" key="10">
    <source>
        <dbReference type="EMBL" id="WUQ16087.1"/>
    </source>
</evidence>
<dbReference type="CDD" id="cd02135">
    <property type="entry name" value="YdjA-like"/>
    <property type="match status" value="1"/>
</dbReference>
<keyword evidence="11" id="KW-1185">Reference proteome</keyword>
<dbReference type="PIRSF" id="PIRSF000232">
    <property type="entry name" value="YdjA"/>
    <property type="match status" value="1"/>
</dbReference>